<dbReference type="GO" id="GO:0016020">
    <property type="term" value="C:membrane"/>
    <property type="evidence" value="ECO:0007669"/>
    <property type="project" value="TreeGrafter"/>
</dbReference>
<dbReference type="EMBL" id="KV875101">
    <property type="protein sequence ID" value="OIW25910.1"/>
    <property type="molecule type" value="Genomic_DNA"/>
</dbReference>
<keyword evidence="1" id="KW-0472">Membrane</keyword>
<feature type="transmembrane region" description="Helical" evidence="1">
    <location>
        <begin position="6"/>
        <end position="28"/>
    </location>
</feature>
<dbReference type="PANTHER" id="PTHR32251">
    <property type="entry name" value="3-OXO-5-ALPHA-STEROID 4-DEHYDROGENASE"/>
    <property type="match status" value="1"/>
</dbReference>
<dbReference type="Proteomes" id="UP000182658">
    <property type="component" value="Unassembled WGS sequence"/>
</dbReference>
<dbReference type="Gene3D" id="1.20.120.1630">
    <property type="match status" value="1"/>
</dbReference>
<keyword evidence="1" id="KW-1133">Transmembrane helix</keyword>
<feature type="transmembrane region" description="Helical" evidence="1">
    <location>
        <begin position="196"/>
        <end position="215"/>
    </location>
</feature>
<protein>
    <submittedName>
        <fullName evidence="2">DUF1295-domain-containing protein</fullName>
    </submittedName>
</protein>
<proteinExistence type="predicted"/>
<accession>A0A1J7IEL7</accession>
<name>A0A1J7IEL7_9PEZI</name>
<feature type="non-terminal residue" evidence="2">
    <location>
        <position position="303"/>
    </location>
</feature>
<dbReference type="PANTHER" id="PTHR32251:SF15">
    <property type="entry name" value="3-OXO-5-ALPHA-STEROID 4-DEHYDROGENASE (DUF1295)"/>
    <property type="match status" value="1"/>
</dbReference>
<evidence type="ECO:0000313" key="2">
    <source>
        <dbReference type="EMBL" id="OIW25910.1"/>
    </source>
</evidence>
<feature type="non-terminal residue" evidence="2">
    <location>
        <position position="1"/>
    </location>
</feature>
<gene>
    <name evidence="2" type="ORF">CONLIGDRAFT_549416</name>
</gene>
<dbReference type="OrthoDB" id="67965at2759"/>
<dbReference type="AlphaFoldDB" id="A0A1J7IEL7"/>
<keyword evidence="1" id="KW-0812">Transmembrane</keyword>
<sequence>IHILDQYYLTVTLLTTIAYQLVFFSIAFSFKFDKLTDLAGGTNFILLSILTLSLSSSSSPPSTRQLVVSIFLSIWALRLSSFLFYRILKTGRDTRFDDKRDHFFSFLGFWIFQMIWVWTCSLPVTVLNSPAVRVYDQVVFGTGRDVAGCVTFGVGLVVESIADVQRFQFRQRKERWEVCDGGLWKWSRHPNYFGEILVQFGIYTIVVSAAADCCVQGQAYKALYATILGPLFLTVLLIFVSGIPLSEWPGAYKWYENGTNWDAYARYLDRTSILIPLPPQLYVKLPTLVKRTLFLEFPMYVFD</sequence>
<dbReference type="InParanoid" id="A0A1J7IEL7"/>
<feature type="transmembrane region" description="Helical" evidence="1">
    <location>
        <begin position="222"/>
        <end position="245"/>
    </location>
</feature>
<feature type="transmembrane region" description="Helical" evidence="1">
    <location>
        <begin position="106"/>
        <end position="126"/>
    </location>
</feature>
<reference evidence="2 3" key="1">
    <citation type="submission" date="2016-10" db="EMBL/GenBank/DDBJ databases">
        <title>Draft genome sequence of Coniochaeta ligniaria NRRL30616, a lignocellulolytic fungus for bioabatement of inhibitors in plant biomass hydrolysates.</title>
        <authorList>
            <consortium name="DOE Joint Genome Institute"/>
            <person name="Jimenez D.J."/>
            <person name="Hector R.E."/>
            <person name="Riley R."/>
            <person name="Sun H."/>
            <person name="Grigoriev I.V."/>
            <person name="Van Elsas J.D."/>
            <person name="Nichols N.N."/>
        </authorList>
    </citation>
    <scope>NUCLEOTIDE SEQUENCE [LARGE SCALE GENOMIC DNA]</scope>
    <source>
        <strain evidence="2 3">NRRL 30616</strain>
    </source>
</reference>
<evidence type="ECO:0000313" key="3">
    <source>
        <dbReference type="Proteomes" id="UP000182658"/>
    </source>
</evidence>
<evidence type="ECO:0000256" key="1">
    <source>
        <dbReference type="SAM" id="Phobius"/>
    </source>
</evidence>
<organism evidence="2 3">
    <name type="scientific">Coniochaeta ligniaria NRRL 30616</name>
    <dbReference type="NCBI Taxonomy" id="1408157"/>
    <lineage>
        <taxon>Eukaryota</taxon>
        <taxon>Fungi</taxon>
        <taxon>Dikarya</taxon>
        <taxon>Ascomycota</taxon>
        <taxon>Pezizomycotina</taxon>
        <taxon>Sordariomycetes</taxon>
        <taxon>Sordariomycetidae</taxon>
        <taxon>Coniochaetales</taxon>
        <taxon>Coniochaetaceae</taxon>
        <taxon>Coniochaeta</taxon>
    </lineage>
</organism>
<feature type="transmembrane region" description="Helical" evidence="1">
    <location>
        <begin position="66"/>
        <end position="85"/>
    </location>
</feature>
<dbReference type="Pfam" id="PF06966">
    <property type="entry name" value="DUF1295"/>
    <property type="match status" value="1"/>
</dbReference>
<dbReference type="InterPro" id="IPR010721">
    <property type="entry name" value="UstE-like"/>
</dbReference>
<keyword evidence="3" id="KW-1185">Reference proteome</keyword>